<feature type="transmembrane region" description="Helical" evidence="1">
    <location>
        <begin position="276"/>
        <end position="297"/>
    </location>
</feature>
<dbReference type="InterPro" id="IPR052163">
    <property type="entry name" value="DGC-Regulatory_Protein"/>
</dbReference>
<dbReference type="InterPro" id="IPR029787">
    <property type="entry name" value="Nucleotide_cyclase"/>
</dbReference>
<evidence type="ECO:0000313" key="3">
    <source>
        <dbReference type="EMBL" id="RAK34632.1"/>
    </source>
</evidence>
<feature type="transmembrane region" description="Helical" evidence="1">
    <location>
        <begin position="21"/>
        <end position="40"/>
    </location>
</feature>
<dbReference type="PROSITE" id="PS50887">
    <property type="entry name" value="GGDEF"/>
    <property type="match status" value="1"/>
</dbReference>
<sequence>MERSSKAAERRREIIAPALRHDPLLTAATWWTILAVILLFTLAGHTESQVRVFWAFQVPLDVLLAYSSWRVSRVATGPTRRFWRVLTLAGLLFVIGDTTQTITVLLNGGQGLTNGGTVQTACFGVGLAALIVAMLAHPHPQRSGRERLAFWLDSATVMVGGAVVAWCFTADTSGSTADLIANLAAGGVILTAAFASAKMSLNGNAPMHKAAVLPMVISSAFNSVGFFLAPGSAATLPAYVFAIRFLPSLLIAAGPRTQEIIARFDQTAFGAKRRKPYSLLPYGSIAVVFTALVVLLSDESSFQNVDESRLWGVIIGLGVIIALVAGRQLVAFHDNTRLIKELDHTLAELREHEIRLRHQANTDGLTGLANRTHLQEEMAEALDGHQPGTVSLLLIDLDGFKAVNDTLGHPAGDALLAGVARRLTESVRGNDLVARLGGDEFAVLLRECDTTAAEHTARRILRSLETPLPVGNGAMTRANASIGAATAGPDADIETLLRDADIAMYAAKHAGKGCWRSYTPALAGVQASEAAQALQRAG</sequence>
<feature type="domain" description="GGDEF" evidence="2">
    <location>
        <begin position="388"/>
        <end position="520"/>
    </location>
</feature>
<feature type="transmembrane region" description="Helical" evidence="1">
    <location>
        <begin position="148"/>
        <end position="168"/>
    </location>
</feature>
<reference evidence="3 4" key="1">
    <citation type="submission" date="2018-06" db="EMBL/GenBank/DDBJ databases">
        <title>Genomic Encyclopedia of Type Strains, Phase III (KMG-III): the genomes of soil and plant-associated and newly described type strains.</title>
        <authorList>
            <person name="Whitman W."/>
        </authorList>
    </citation>
    <scope>NUCLEOTIDE SEQUENCE [LARGE SCALE GENOMIC DNA]</scope>
    <source>
        <strain evidence="3 4">CGMCC 4.7090</strain>
    </source>
</reference>
<proteinExistence type="predicted"/>
<dbReference type="CDD" id="cd01949">
    <property type="entry name" value="GGDEF"/>
    <property type="match status" value="1"/>
</dbReference>
<dbReference type="OrthoDB" id="8526884at2"/>
<evidence type="ECO:0000313" key="4">
    <source>
        <dbReference type="Proteomes" id="UP000249341"/>
    </source>
</evidence>
<gene>
    <name evidence="3" type="ORF">B0I29_111234</name>
</gene>
<dbReference type="NCBIfam" id="TIGR00254">
    <property type="entry name" value="GGDEF"/>
    <property type="match status" value="1"/>
</dbReference>
<dbReference type="Pfam" id="PF00990">
    <property type="entry name" value="GGDEF"/>
    <property type="match status" value="1"/>
</dbReference>
<feature type="transmembrane region" description="Helical" evidence="1">
    <location>
        <begin position="211"/>
        <end position="230"/>
    </location>
</feature>
<keyword evidence="1" id="KW-1133">Transmembrane helix</keyword>
<name>A0A327ZB15_9ACTN</name>
<accession>A0A327ZB15</accession>
<dbReference type="RefSeq" id="WP_111651276.1">
    <property type="nucleotide sequence ID" value="NZ_JACHWI010000017.1"/>
</dbReference>
<dbReference type="PANTHER" id="PTHR46663">
    <property type="entry name" value="DIGUANYLATE CYCLASE DGCT-RELATED"/>
    <property type="match status" value="1"/>
</dbReference>
<dbReference type="FunFam" id="3.30.70.270:FF:000001">
    <property type="entry name" value="Diguanylate cyclase domain protein"/>
    <property type="match status" value="1"/>
</dbReference>
<dbReference type="InterPro" id="IPR000160">
    <property type="entry name" value="GGDEF_dom"/>
</dbReference>
<organism evidence="3 4">
    <name type="scientific">Actinoplanes lutulentus</name>
    <dbReference type="NCBI Taxonomy" id="1287878"/>
    <lineage>
        <taxon>Bacteria</taxon>
        <taxon>Bacillati</taxon>
        <taxon>Actinomycetota</taxon>
        <taxon>Actinomycetes</taxon>
        <taxon>Micromonosporales</taxon>
        <taxon>Micromonosporaceae</taxon>
        <taxon>Actinoplanes</taxon>
    </lineage>
</organism>
<comment type="caution">
    <text evidence="3">The sequence shown here is derived from an EMBL/GenBank/DDBJ whole genome shotgun (WGS) entry which is preliminary data.</text>
</comment>
<keyword evidence="1" id="KW-0812">Transmembrane</keyword>
<keyword evidence="4" id="KW-1185">Reference proteome</keyword>
<feature type="transmembrane region" description="Helical" evidence="1">
    <location>
        <begin position="52"/>
        <end position="71"/>
    </location>
</feature>
<dbReference type="EMBL" id="QLMJ01000011">
    <property type="protein sequence ID" value="RAK34632.1"/>
    <property type="molecule type" value="Genomic_DNA"/>
</dbReference>
<evidence type="ECO:0000256" key="1">
    <source>
        <dbReference type="SAM" id="Phobius"/>
    </source>
</evidence>
<keyword evidence="1" id="KW-0472">Membrane</keyword>
<dbReference type="Proteomes" id="UP000249341">
    <property type="component" value="Unassembled WGS sequence"/>
</dbReference>
<dbReference type="SUPFAM" id="SSF55073">
    <property type="entry name" value="Nucleotide cyclase"/>
    <property type="match status" value="1"/>
</dbReference>
<feature type="transmembrane region" description="Helical" evidence="1">
    <location>
        <begin position="180"/>
        <end position="199"/>
    </location>
</feature>
<feature type="transmembrane region" description="Helical" evidence="1">
    <location>
        <begin position="236"/>
        <end position="255"/>
    </location>
</feature>
<evidence type="ECO:0000259" key="2">
    <source>
        <dbReference type="PROSITE" id="PS50887"/>
    </source>
</evidence>
<feature type="transmembrane region" description="Helical" evidence="1">
    <location>
        <begin position="309"/>
        <end position="330"/>
    </location>
</feature>
<dbReference type="SMART" id="SM00267">
    <property type="entry name" value="GGDEF"/>
    <property type="match status" value="1"/>
</dbReference>
<dbReference type="Gene3D" id="3.30.70.270">
    <property type="match status" value="1"/>
</dbReference>
<dbReference type="InterPro" id="IPR043128">
    <property type="entry name" value="Rev_trsase/Diguanyl_cyclase"/>
</dbReference>
<protein>
    <submittedName>
        <fullName evidence="3">Diguanylate cyclase (GGDEF)-like protein</fullName>
    </submittedName>
</protein>
<feature type="transmembrane region" description="Helical" evidence="1">
    <location>
        <begin position="83"/>
        <end position="106"/>
    </location>
</feature>
<dbReference type="AlphaFoldDB" id="A0A327ZB15"/>
<feature type="transmembrane region" description="Helical" evidence="1">
    <location>
        <begin position="118"/>
        <end position="136"/>
    </location>
</feature>
<dbReference type="PANTHER" id="PTHR46663:SF4">
    <property type="entry name" value="DIGUANYLATE CYCLASE DGCT-RELATED"/>
    <property type="match status" value="1"/>
</dbReference>